<dbReference type="RefSeq" id="WP_043586411.1">
    <property type="nucleotide sequence ID" value="NZ_CP083439.1"/>
</dbReference>
<dbReference type="SMART" id="SM00271">
    <property type="entry name" value="DnaJ"/>
    <property type="match status" value="1"/>
</dbReference>
<dbReference type="EMBL" id="CP083439">
    <property type="protein sequence ID" value="UKF24046.1"/>
    <property type="molecule type" value="Genomic_DNA"/>
</dbReference>
<dbReference type="PANTHER" id="PTHR44240">
    <property type="entry name" value="DNAJ DOMAIN (PROKARYOTIC HEAT SHOCK PROTEIN)-RELATED"/>
    <property type="match status" value="1"/>
</dbReference>
<dbReference type="InterPro" id="IPR052276">
    <property type="entry name" value="Diphthamide-biosynth_chaperone"/>
</dbReference>
<dbReference type="PANTHER" id="PTHR44240:SF12">
    <property type="entry name" value="OS06G0716100 PROTEIN"/>
    <property type="match status" value="1"/>
</dbReference>
<feature type="domain" description="J" evidence="2">
    <location>
        <begin position="10"/>
        <end position="71"/>
    </location>
</feature>
<dbReference type="InterPro" id="IPR036869">
    <property type="entry name" value="J_dom_sf"/>
</dbReference>
<accession>A0ABY3TAZ3</accession>
<evidence type="ECO:0000259" key="2">
    <source>
        <dbReference type="PROSITE" id="PS50076"/>
    </source>
</evidence>
<dbReference type="CDD" id="cd06257">
    <property type="entry name" value="DnaJ"/>
    <property type="match status" value="1"/>
</dbReference>
<name>A0ABY3TAZ3_9MICO</name>
<keyword evidence="4" id="KW-1185">Reference proteome</keyword>
<dbReference type="PROSITE" id="PS50076">
    <property type="entry name" value="DNAJ_2"/>
    <property type="match status" value="1"/>
</dbReference>
<evidence type="ECO:0000313" key="4">
    <source>
        <dbReference type="Proteomes" id="UP001649473"/>
    </source>
</evidence>
<sequence length="323" mass="33756">MVAGSPADRTPYEVLGVDPAAGTATLRAAYRRLLRVTHPDTGGEAHLFHAVQDAWALVGDPADRASYDRGRGGVGATDEPLGPDDGYAPAPGSGTRLGATVLGVAGALAREHYVARVRGWIGVAPDEELAVDPWSAELVRRAPRDVRWLLAKAIAEEATARAAASLGMGATIFHDVRPLTGAGKIDHVVLAPAGLFALSSEDWGAEVQLVRGELQPRRPDPDGAFAAGDEPVAWLARAARALAESVGVRFAAAVVVVPDAALAQPVDAVERGPHRGALVVRRSVLPILLRDGISDEARLSVADPYAVRALLRERLTLLGPAAD</sequence>
<dbReference type="Proteomes" id="UP001649473">
    <property type="component" value="Chromosome"/>
</dbReference>
<evidence type="ECO:0000313" key="3">
    <source>
        <dbReference type="EMBL" id="UKF24046.1"/>
    </source>
</evidence>
<evidence type="ECO:0000256" key="1">
    <source>
        <dbReference type="SAM" id="MobiDB-lite"/>
    </source>
</evidence>
<protein>
    <submittedName>
        <fullName evidence="3">J domain-containing protein</fullName>
    </submittedName>
</protein>
<gene>
    <name evidence="3" type="ORF">KYT88_09920</name>
</gene>
<dbReference type="SUPFAM" id="SSF46565">
    <property type="entry name" value="Chaperone J-domain"/>
    <property type="match status" value="1"/>
</dbReference>
<dbReference type="Gene3D" id="1.10.287.110">
    <property type="entry name" value="DnaJ domain"/>
    <property type="match status" value="1"/>
</dbReference>
<dbReference type="InterPro" id="IPR001623">
    <property type="entry name" value="DnaJ_domain"/>
</dbReference>
<dbReference type="Pfam" id="PF00226">
    <property type="entry name" value="DnaJ"/>
    <property type="match status" value="1"/>
</dbReference>
<reference evidence="4" key="1">
    <citation type="submission" date="2024-08" db="EMBL/GenBank/DDBJ databases">
        <title>Description of the novel species Clavibacter lycopersicum isolated from tomato seeds.</title>
        <authorList>
            <person name="Arizala E.D."/>
            <person name="Dobhal S."/>
            <person name="Alvarez A."/>
            <person name="Arif M."/>
        </authorList>
    </citation>
    <scope>NUCLEOTIDE SEQUENCE [LARGE SCALE GENOMIC DNA]</scope>
    <source>
        <strain evidence="4">A6099</strain>
    </source>
</reference>
<feature type="region of interest" description="Disordered" evidence="1">
    <location>
        <begin position="68"/>
        <end position="92"/>
    </location>
</feature>
<organism evidence="3 4">
    <name type="scientific">Clavibacter seminis</name>
    <dbReference type="NCBI Taxonomy" id="2860285"/>
    <lineage>
        <taxon>Bacteria</taxon>
        <taxon>Bacillati</taxon>
        <taxon>Actinomycetota</taxon>
        <taxon>Actinomycetes</taxon>
        <taxon>Micrococcales</taxon>
        <taxon>Microbacteriaceae</taxon>
        <taxon>Clavibacter</taxon>
    </lineage>
</organism>
<proteinExistence type="predicted"/>